<comment type="caution">
    <text evidence="1">The sequence shown here is derived from an EMBL/GenBank/DDBJ whole genome shotgun (WGS) entry which is preliminary data.</text>
</comment>
<evidence type="ECO:0000313" key="2">
    <source>
        <dbReference type="Proteomes" id="UP001642483"/>
    </source>
</evidence>
<reference evidence="1 2" key="1">
    <citation type="submission" date="2024-02" db="EMBL/GenBank/DDBJ databases">
        <authorList>
            <person name="Daric V."/>
            <person name="Darras S."/>
        </authorList>
    </citation>
    <scope>NUCLEOTIDE SEQUENCE [LARGE SCALE GENOMIC DNA]</scope>
</reference>
<organism evidence="1 2">
    <name type="scientific">Clavelina lepadiformis</name>
    <name type="common">Light-bulb sea squirt</name>
    <name type="synonym">Ascidia lepadiformis</name>
    <dbReference type="NCBI Taxonomy" id="159417"/>
    <lineage>
        <taxon>Eukaryota</taxon>
        <taxon>Metazoa</taxon>
        <taxon>Chordata</taxon>
        <taxon>Tunicata</taxon>
        <taxon>Ascidiacea</taxon>
        <taxon>Aplousobranchia</taxon>
        <taxon>Clavelinidae</taxon>
        <taxon>Clavelina</taxon>
    </lineage>
</organism>
<accession>A0ABP0G4C2</accession>
<dbReference type="Proteomes" id="UP001642483">
    <property type="component" value="Unassembled WGS sequence"/>
</dbReference>
<keyword evidence="2" id="KW-1185">Reference proteome</keyword>
<gene>
    <name evidence="1" type="ORF">CVLEPA_LOCUS18592</name>
</gene>
<name>A0ABP0G4C2_CLALP</name>
<sequence>MESCTCFASRGHRTHQAILSSTYPSGKRQRRKHSFPPLNLTPQRERELVTYKITVSVEQYRYFNVVFNGKPSFSIVDTSASINVISHLAFQQCSAQDLKDCPSNVQFRWPSGTVIAMAEIEESATEDDLSSLFEQLHPNDLNLSDIERETVVEVIRRRLAAFSLPKRGLGKTNILTHNIDT</sequence>
<evidence type="ECO:0000313" key="1">
    <source>
        <dbReference type="EMBL" id="CAK8686663.1"/>
    </source>
</evidence>
<proteinExistence type="predicted"/>
<dbReference type="EMBL" id="CAWYQH010000102">
    <property type="protein sequence ID" value="CAK8686663.1"/>
    <property type="molecule type" value="Genomic_DNA"/>
</dbReference>
<protein>
    <submittedName>
        <fullName evidence="1">Uncharacterized protein</fullName>
    </submittedName>
</protein>